<dbReference type="FunFam" id="1.10.8.10:FF:000001">
    <property type="entry name" value="Elongation factor Ts"/>
    <property type="match status" value="1"/>
</dbReference>
<dbReference type="InterPro" id="IPR001816">
    <property type="entry name" value="Transl_elong_EFTs/EF1B"/>
</dbReference>
<keyword evidence="5 6" id="KW-0648">Protein biosynthesis</keyword>
<dbReference type="FunFam" id="1.10.286.20:FF:000001">
    <property type="entry name" value="Elongation factor Ts"/>
    <property type="match status" value="1"/>
</dbReference>
<dbReference type="Gene3D" id="1.10.8.10">
    <property type="entry name" value="DNA helicase RuvA subunit, C-terminal domain"/>
    <property type="match status" value="1"/>
</dbReference>
<evidence type="ECO:0000313" key="11">
    <source>
        <dbReference type="Proteomes" id="UP000198729"/>
    </source>
</evidence>
<dbReference type="STRING" id="51642.NSMM_380098"/>
<dbReference type="InterPro" id="IPR009060">
    <property type="entry name" value="UBA-like_sf"/>
</dbReference>
<dbReference type="OrthoDB" id="9808348at2"/>
<dbReference type="PANTHER" id="PTHR11741:SF0">
    <property type="entry name" value="ELONGATION FACTOR TS, MITOCHONDRIAL"/>
    <property type="match status" value="1"/>
</dbReference>
<comment type="function">
    <text evidence="6 7">Associates with the EF-Tu.GDP complex and induces the exchange of GDP to GTP. It remains bound to the aminoacyl-tRNA.EF-Tu.GTP complex up to the GTP hydrolysis stage on the ribosome.</text>
</comment>
<dbReference type="GO" id="GO:0003746">
    <property type="term" value="F:translation elongation factor activity"/>
    <property type="evidence" value="ECO:0007669"/>
    <property type="project" value="UniProtKB-UniRule"/>
</dbReference>
<reference evidence="10 11" key="1">
    <citation type="submission" date="2016-10" db="EMBL/GenBank/DDBJ databases">
        <authorList>
            <person name="de Groot N.N."/>
        </authorList>
    </citation>
    <scope>NUCLEOTIDE SEQUENCE [LARGE SCALE GENOMIC DNA]</scope>
    <source>
        <strain evidence="10">1</strain>
    </source>
</reference>
<dbReference type="GO" id="GO:0005737">
    <property type="term" value="C:cytoplasm"/>
    <property type="evidence" value="ECO:0007669"/>
    <property type="project" value="UniProtKB-SubCell"/>
</dbReference>
<dbReference type="CDD" id="cd14275">
    <property type="entry name" value="UBA_EF-Ts"/>
    <property type="match status" value="1"/>
</dbReference>
<gene>
    <name evidence="6 10" type="primary">tsf</name>
    <name evidence="10" type="ORF">NSMM_380098</name>
</gene>
<name>A0A1G5SE53_9PROT</name>
<dbReference type="RefSeq" id="WP_090285787.1">
    <property type="nucleotide sequence ID" value="NZ_FMWO01000045.1"/>
</dbReference>
<dbReference type="Gene3D" id="1.10.286.20">
    <property type="match status" value="1"/>
</dbReference>
<dbReference type="SUPFAM" id="SSF54713">
    <property type="entry name" value="Elongation factor Ts (EF-Ts), dimerisation domain"/>
    <property type="match status" value="2"/>
</dbReference>
<evidence type="ECO:0000256" key="6">
    <source>
        <dbReference type="HAMAP-Rule" id="MF_00050"/>
    </source>
</evidence>
<keyword evidence="11" id="KW-1185">Reference proteome</keyword>
<dbReference type="NCBIfam" id="TIGR00116">
    <property type="entry name" value="tsf"/>
    <property type="match status" value="1"/>
</dbReference>
<dbReference type="SUPFAM" id="SSF46934">
    <property type="entry name" value="UBA-like"/>
    <property type="match status" value="1"/>
</dbReference>
<protein>
    <recommendedName>
        <fullName evidence="2 6">Elongation factor Ts</fullName>
        <shortName evidence="6">EF-Ts</shortName>
    </recommendedName>
</protein>
<comment type="similarity">
    <text evidence="1 6 7">Belongs to the EF-Ts family.</text>
</comment>
<evidence type="ECO:0000256" key="8">
    <source>
        <dbReference type="RuleBase" id="RU000643"/>
    </source>
</evidence>
<evidence type="ECO:0000256" key="3">
    <source>
        <dbReference type="ARBA" id="ARBA00022490"/>
    </source>
</evidence>
<evidence type="ECO:0000256" key="7">
    <source>
        <dbReference type="RuleBase" id="RU000642"/>
    </source>
</evidence>
<dbReference type="InterPro" id="IPR018101">
    <property type="entry name" value="Transl_elong_Ts_CS"/>
</dbReference>
<dbReference type="HAMAP" id="MF_00050">
    <property type="entry name" value="EF_Ts"/>
    <property type="match status" value="1"/>
</dbReference>
<evidence type="ECO:0000313" key="10">
    <source>
        <dbReference type="EMBL" id="SCZ85476.1"/>
    </source>
</evidence>
<dbReference type="PROSITE" id="PS01127">
    <property type="entry name" value="EF_TS_2"/>
    <property type="match status" value="1"/>
</dbReference>
<dbReference type="Gene3D" id="3.30.479.20">
    <property type="entry name" value="Elongation factor Ts, dimerisation domain"/>
    <property type="match status" value="2"/>
</dbReference>
<sequence length="294" mass="31693">MAGITASVVKELRERTGLGMMECKKALTETDGDLKAAEDLLRIRSGAKASKTAGRIAAEGVISGFISADGKQGAMVEINCETDFVAKNEDFIEFARQLAQLAAEQHIVDAAALSALTLADDNTVEARRQALVMKLGENISVRRVVSYETESRLAMYLHGSRIGVMLDFTGGDEVLGKDIAMHIAASKPVCVSSDQVPAELLARERQIFEAQAAESGKPANIVEKMVDGRIIKYLAEVTLLGQPFVKNPDQTVEALLAAKSAKVMRFSLFVVGEGIEKKSEDFATEVMAQVNQTK</sequence>
<dbReference type="Pfam" id="PF00889">
    <property type="entry name" value="EF_TS"/>
    <property type="match status" value="1"/>
</dbReference>
<dbReference type="PROSITE" id="PS01126">
    <property type="entry name" value="EF_TS_1"/>
    <property type="match status" value="1"/>
</dbReference>
<evidence type="ECO:0000256" key="2">
    <source>
        <dbReference type="ARBA" id="ARBA00016956"/>
    </source>
</evidence>
<dbReference type="AlphaFoldDB" id="A0A1G5SE53"/>
<proteinExistence type="inferred from homology"/>
<dbReference type="InterPro" id="IPR036402">
    <property type="entry name" value="EF-Ts_dimer_sf"/>
</dbReference>
<feature type="domain" description="Translation elongation factor EFTs/EF1B dimerisation" evidence="9">
    <location>
        <begin position="73"/>
        <end position="273"/>
    </location>
</feature>
<feature type="region of interest" description="Involved in Mg(2+) ion dislocation from EF-Tu" evidence="6">
    <location>
        <begin position="82"/>
        <end position="85"/>
    </location>
</feature>
<evidence type="ECO:0000259" key="9">
    <source>
        <dbReference type="Pfam" id="PF00889"/>
    </source>
</evidence>
<dbReference type="EMBL" id="FMWO01000045">
    <property type="protein sequence ID" value="SCZ85476.1"/>
    <property type="molecule type" value="Genomic_DNA"/>
</dbReference>
<dbReference type="PANTHER" id="PTHR11741">
    <property type="entry name" value="ELONGATION FACTOR TS"/>
    <property type="match status" value="1"/>
</dbReference>
<keyword evidence="3 6" id="KW-0963">Cytoplasm</keyword>
<evidence type="ECO:0000256" key="1">
    <source>
        <dbReference type="ARBA" id="ARBA00005532"/>
    </source>
</evidence>
<keyword evidence="4 6" id="KW-0251">Elongation factor</keyword>
<accession>A0A1G5SE53</accession>
<evidence type="ECO:0000256" key="4">
    <source>
        <dbReference type="ARBA" id="ARBA00022768"/>
    </source>
</evidence>
<comment type="subcellular location">
    <subcellularLocation>
        <location evidence="6 8">Cytoplasm</location>
    </subcellularLocation>
</comment>
<dbReference type="InterPro" id="IPR014039">
    <property type="entry name" value="Transl_elong_EFTs/EF1B_dimer"/>
</dbReference>
<organism evidence="10 11">
    <name type="scientific">Nitrosomonas mobilis</name>
    <dbReference type="NCBI Taxonomy" id="51642"/>
    <lineage>
        <taxon>Bacteria</taxon>
        <taxon>Pseudomonadati</taxon>
        <taxon>Pseudomonadota</taxon>
        <taxon>Betaproteobacteria</taxon>
        <taxon>Nitrosomonadales</taxon>
        <taxon>Nitrosomonadaceae</taxon>
        <taxon>Nitrosomonas</taxon>
    </lineage>
</organism>
<evidence type="ECO:0000256" key="5">
    <source>
        <dbReference type="ARBA" id="ARBA00022917"/>
    </source>
</evidence>
<dbReference type="Proteomes" id="UP000198729">
    <property type="component" value="Unassembled WGS sequence"/>
</dbReference>